<accession>A0AB34IV37</accession>
<keyword evidence="6" id="KW-1185">Reference proteome</keyword>
<reference evidence="5 6" key="1">
    <citation type="journal article" date="2024" name="Science">
        <title>Giant polyketide synthase enzymes in the biosynthesis of giant marine polyether toxins.</title>
        <authorList>
            <person name="Fallon T.R."/>
            <person name="Shende V.V."/>
            <person name="Wierzbicki I.H."/>
            <person name="Pendleton A.L."/>
            <person name="Watervoot N.F."/>
            <person name="Auber R.P."/>
            <person name="Gonzalez D.J."/>
            <person name="Wisecaver J.H."/>
            <person name="Moore B.S."/>
        </authorList>
    </citation>
    <scope>NUCLEOTIDE SEQUENCE [LARGE SCALE GENOMIC DNA]</scope>
    <source>
        <strain evidence="5 6">12B1</strain>
    </source>
</reference>
<dbReference type="EMBL" id="JBGBPQ010000017">
    <property type="protein sequence ID" value="KAL1507705.1"/>
    <property type="molecule type" value="Genomic_DNA"/>
</dbReference>
<evidence type="ECO:0000256" key="2">
    <source>
        <dbReference type="PROSITE-ProRule" id="PRU00235"/>
    </source>
</evidence>
<evidence type="ECO:0000256" key="4">
    <source>
        <dbReference type="SAM" id="MobiDB-lite"/>
    </source>
</evidence>
<dbReference type="PROSITE" id="PS50096">
    <property type="entry name" value="IQ"/>
    <property type="match status" value="1"/>
</dbReference>
<evidence type="ECO:0000313" key="6">
    <source>
        <dbReference type="Proteomes" id="UP001515480"/>
    </source>
</evidence>
<dbReference type="PRINTS" id="PR00633">
    <property type="entry name" value="RCCNDNSATION"/>
</dbReference>
<keyword evidence="3" id="KW-0175">Coiled coil</keyword>
<feature type="repeat" description="RCC1" evidence="2">
    <location>
        <begin position="122"/>
        <end position="207"/>
    </location>
</feature>
<dbReference type="Pfam" id="PF00415">
    <property type="entry name" value="RCC1"/>
    <property type="match status" value="4"/>
</dbReference>
<feature type="compositionally biased region" description="Basic and acidic residues" evidence="4">
    <location>
        <begin position="750"/>
        <end position="761"/>
    </location>
</feature>
<organism evidence="5 6">
    <name type="scientific">Prymnesium parvum</name>
    <name type="common">Toxic golden alga</name>
    <dbReference type="NCBI Taxonomy" id="97485"/>
    <lineage>
        <taxon>Eukaryota</taxon>
        <taxon>Haptista</taxon>
        <taxon>Haptophyta</taxon>
        <taxon>Prymnesiophyceae</taxon>
        <taxon>Prymnesiales</taxon>
        <taxon>Prymnesiaceae</taxon>
        <taxon>Prymnesium</taxon>
    </lineage>
</organism>
<feature type="coiled-coil region" evidence="3">
    <location>
        <begin position="560"/>
        <end position="587"/>
    </location>
</feature>
<feature type="repeat" description="RCC1" evidence="2">
    <location>
        <begin position="314"/>
        <end position="362"/>
    </location>
</feature>
<sequence length="761" mass="80471">MSGSLWWSGTAPSALTKGKSFNSAAAVKEAHAPPRHIPMPSHKFVRVSCGGAHAMALTREGKLFAWGWNEHGQLGVGDPSILVPTPRPIGFFTGRVVGAVACGAAHTLALVASHTGRRGGEVECYAWGAYQAGQLGLPPTLFDARYNPRGVALNTAQPQEVECLRELPGRIVGYGSAEVGAIADAHGCIQPQPLSCGGAHSAMLTKEGGLYTWGANDYGQCGREGSKQGATPGPVHELATDRLVGVACGAAHTLALTEHGRLYSFGLNSTGQLGNGEQRADATPTPQPVRLSFGIAVSSVACGEEFSAAITHDGRLLTWGFGGCGQLGHGGAASLRVPQQVACEPVAQVACGMGHTVARTVNGGLLHFGYTGDWREVAPLRDEARRTTRLRLHPHHPQHAHRNAPLPATNPAATSATLCTSPSFCDSLSCSHSSSDEPTLTILAWCAQIVELSCKAYKARFHDTSESTPAPEHAFDVAAGRSFFLFVGASVAPMPQMHAISIIQHKFRVHELQREKEAQRQFDAAAAIINKKVSQHLARKAVDGAQIEMEQRRQDAAAARIQAYQRMRAAKHRAKDLRAEKAAAASAEAHHSKSHCEVRIDAHAHAGKRQGSSRDLVKRQSTRRVGGGHAMCTPTPPRKSMSVHAMSAATARKSMSGHAMDAATPRKSVSGHAVDAPTPRKSMSGHAVDAPTPRKSMSGHAVDAPTPRKSMSGHAMEALSARKSMSGHGSDAPAPPRKSFSTKKVGTSTTERRGTTKFDLV</sequence>
<feature type="repeat" description="RCC1" evidence="2">
    <location>
        <begin position="61"/>
        <end position="113"/>
    </location>
</feature>
<evidence type="ECO:0000313" key="5">
    <source>
        <dbReference type="EMBL" id="KAL1507705.1"/>
    </source>
</evidence>
<name>A0AB34IV37_PRYPA</name>
<dbReference type="PANTHER" id="PTHR22870:SF360">
    <property type="entry name" value="ULTRAVIOLET-B RECEPTOR UVR8"/>
    <property type="match status" value="1"/>
</dbReference>
<proteinExistence type="predicted"/>
<dbReference type="PANTHER" id="PTHR22870">
    <property type="entry name" value="REGULATOR OF CHROMOSOME CONDENSATION"/>
    <property type="match status" value="1"/>
</dbReference>
<feature type="region of interest" description="Disordered" evidence="4">
    <location>
        <begin position="604"/>
        <end position="761"/>
    </location>
</feature>
<dbReference type="SUPFAM" id="SSF50985">
    <property type="entry name" value="RCC1/BLIP-II"/>
    <property type="match status" value="2"/>
</dbReference>
<evidence type="ECO:0000256" key="3">
    <source>
        <dbReference type="SAM" id="Coils"/>
    </source>
</evidence>
<keyword evidence="1" id="KW-0677">Repeat</keyword>
<dbReference type="InterPro" id="IPR009091">
    <property type="entry name" value="RCC1/BLIP-II"/>
</dbReference>
<evidence type="ECO:0000256" key="1">
    <source>
        <dbReference type="ARBA" id="ARBA00022737"/>
    </source>
</evidence>
<feature type="repeat" description="RCC1" evidence="2">
    <location>
        <begin position="208"/>
        <end position="259"/>
    </location>
</feature>
<feature type="repeat" description="RCC1" evidence="2">
    <location>
        <begin position="260"/>
        <end position="313"/>
    </location>
</feature>
<protein>
    <submittedName>
        <fullName evidence="5">Uncharacterized protein</fullName>
    </submittedName>
</protein>
<dbReference type="AlphaFoldDB" id="A0AB34IV37"/>
<dbReference type="PROSITE" id="PS50012">
    <property type="entry name" value="RCC1_3"/>
    <property type="match status" value="5"/>
</dbReference>
<dbReference type="InterPro" id="IPR051210">
    <property type="entry name" value="Ub_ligase/GEF_domain"/>
</dbReference>
<gene>
    <name evidence="5" type="ORF">AB1Y20_007318</name>
</gene>
<dbReference type="InterPro" id="IPR000408">
    <property type="entry name" value="Reg_chr_condens"/>
</dbReference>
<dbReference type="Proteomes" id="UP001515480">
    <property type="component" value="Unassembled WGS sequence"/>
</dbReference>
<comment type="caution">
    <text evidence="5">The sequence shown here is derived from an EMBL/GenBank/DDBJ whole genome shotgun (WGS) entry which is preliminary data.</text>
</comment>
<dbReference type="Gene3D" id="2.130.10.30">
    <property type="entry name" value="Regulator of chromosome condensation 1/beta-lactamase-inhibitor protein II"/>
    <property type="match status" value="2"/>
</dbReference>